<dbReference type="EMBL" id="VJMJ01000119">
    <property type="protein sequence ID" value="KAF0733793.1"/>
    <property type="molecule type" value="Genomic_DNA"/>
</dbReference>
<dbReference type="Gene3D" id="3.80.10.10">
    <property type="entry name" value="Ribonuclease Inhibitor"/>
    <property type="match status" value="1"/>
</dbReference>
<dbReference type="GO" id="GO:0006913">
    <property type="term" value="P:nucleocytoplasmic transport"/>
    <property type="evidence" value="ECO:0007669"/>
    <property type="project" value="TreeGrafter"/>
</dbReference>
<dbReference type="VEuPathDB" id="FungiDB:AeMF1_000555"/>
<dbReference type="Proteomes" id="UP000481153">
    <property type="component" value="Unassembled WGS sequence"/>
</dbReference>
<evidence type="ECO:0000256" key="1">
    <source>
        <dbReference type="ARBA" id="ARBA00022468"/>
    </source>
</evidence>
<dbReference type="GO" id="GO:0048471">
    <property type="term" value="C:perinuclear region of cytoplasm"/>
    <property type="evidence" value="ECO:0007669"/>
    <property type="project" value="TreeGrafter"/>
</dbReference>
<evidence type="ECO:0000313" key="5">
    <source>
        <dbReference type="Proteomes" id="UP000481153"/>
    </source>
</evidence>
<dbReference type="Pfam" id="PF13516">
    <property type="entry name" value="LRR_6"/>
    <property type="match status" value="2"/>
</dbReference>
<evidence type="ECO:0000256" key="3">
    <source>
        <dbReference type="ARBA" id="ARBA00022737"/>
    </source>
</evidence>
<keyword evidence="2" id="KW-0433">Leucine-rich repeat</keyword>
<keyword evidence="5" id="KW-1185">Reference proteome</keyword>
<dbReference type="InterPro" id="IPR027038">
    <property type="entry name" value="RanGap"/>
</dbReference>
<dbReference type="SMART" id="SM00368">
    <property type="entry name" value="LRR_RI"/>
    <property type="match status" value="3"/>
</dbReference>
<dbReference type="InterPro" id="IPR032675">
    <property type="entry name" value="LRR_dom_sf"/>
</dbReference>
<protein>
    <recommendedName>
        <fullName evidence="6">F-box domain-containing protein</fullName>
    </recommendedName>
</protein>
<comment type="caution">
    <text evidence="4">The sequence shown here is derived from an EMBL/GenBank/DDBJ whole genome shotgun (WGS) entry which is preliminary data.</text>
</comment>
<gene>
    <name evidence="4" type="ORF">Ae201684_009361</name>
</gene>
<name>A0A6G0X1Q5_9STRA</name>
<keyword evidence="1" id="KW-0343">GTPase activation</keyword>
<evidence type="ECO:0008006" key="6">
    <source>
        <dbReference type="Google" id="ProtNLM"/>
    </source>
</evidence>
<dbReference type="PANTHER" id="PTHR24113:SF12">
    <property type="entry name" value="RAN GTPASE-ACTIVATING PROTEIN 1"/>
    <property type="match status" value="1"/>
</dbReference>
<evidence type="ECO:0000313" key="4">
    <source>
        <dbReference type="EMBL" id="KAF0733793.1"/>
    </source>
</evidence>
<dbReference type="SUPFAM" id="SSF52047">
    <property type="entry name" value="RNI-like"/>
    <property type="match status" value="1"/>
</dbReference>
<reference evidence="4 5" key="1">
    <citation type="submission" date="2019-07" db="EMBL/GenBank/DDBJ databases">
        <title>Genomics analysis of Aphanomyces spp. identifies a new class of oomycete effector associated with host adaptation.</title>
        <authorList>
            <person name="Gaulin E."/>
        </authorList>
    </citation>
    <scope>NUCLEOTIDE SEQUENCE [LARGE SCALE GENOMIC DNA]</scope>
    <source>
        <strain evidence="4 5">ATCC 201684</strain>
    </source>
</reference>
<dbReference type="AlphaFoldDB" id="A0A6G0X1Q5"/>
<organism evidence="4 5">
    <name type="scientific">Aphanomyces euteiches</name>
    <dbReference type="NCBI Taxonomy" id="100861"/>
    <lineage>
        <taxon>Eukaryota</taxon>
        <taxon>Sar</taxon>
        <taxon>Stramenopiles</taxon>
        <taxon>Oomycota</taxon>
        <taxon>Saprolegniomycetes</taxon>
        <taxon>Saprolegniales</taxon>
        <taxon>Verrucalvaceae</taxon>
        <taxon>Aphanomyces</taxon>
    </lineage>
</organism>
<accession>A0A6G0X1Q5</accession>
<keyword evidence="3" id="KW-0677">Repeat</keyword>
<dbReference type="GO" id="GO:0005829">
    <property type="term" value="C:cytosol"/>
    <property type="evidence" value="ECO:0007669"/>
    <property type="project" value="TreeGrafter"/>
</dbReference>
<sequence length="451" mass="51127">MKRTKREMTDTANGVPAKEQWCLPLDVMQRVALFLEDSRTFFNYLEAFRSHLHGLGCLRHFVDLAASTPVCDLWPQLKLHHLDATKLAPFKPILSCFTAIHVRKTYDLDLLGEIVEHDSERHVLHLLDMPNQIDLKMPIEEWYKALLPLPIIGLTWTTNGAIHSPNAIWTFMDTIPRMDHLKWLNLDHARLLSLDPLMQFIGGSRLTRVSLKHMRIMRHNAWNFDLNGMAPVMTHLFVAHLHNWLQHAPVTHWSMAGWDSDCDTSCLNQLVATTTTLEHVDMHQSFRLLFSFHQSLTELDPLPMAYLDLSSCSLDACDILGLFLALCYSNVKHLNIGNNHFRDDGCVHIAEYLSTTQLVHLDMSSAGITDVGAIALANAINDLPTLSSLVLDDNKIHMAAAIALVEMMKPETESSDRSMHLSLVNNAMEEAHVDRLARKIGRLRPSLTVNL</sequence>
<proteinExistence type="predicted"/>
<dbReference type="GO" id="GO:0005634">
    <property type="term" value="C:nucleus"/>
    <property type="evidence" value="ECO:0007669"/>
    <property type="project" value="TreeGrafter"/>
</dbReference>
<dbReference type="GO" id="GO:0031267">
    <property type="term" value="F:small GTPase binding"/>
    <property type="evidence" value="ECO:0007669"/>
    <property type="project" value="TreeGrafter"/>
</dbReference>
<evidence type="ECO:0000256" key="2">
    <source>
        <dbReference type="ARBA" id="ARBA00022614"/>
    </source>
</evidence>
<dbReference type="PANTHER" id="PTHR24113">
    <property type="entry name" value="RAN GTPASE-ACTIVATING PROTEIN 1"/>
    <property type="match status" value="1"/>
</dbReference>
<dbReference type="GO" id="GO:0005096">
    <property type="term" value="F:GTPase activator activity"/>
    <property type="evidence" value="ECO:0007669"/>
    <property type="project" value="UniProtKB-KW"/>
</dbReference>
<dbReference type="InterPro" id="IPR001611">
    <property type="entry name" value="Leu-rich_rpt"/>
</dbReference>